<keyword evidence="9" id="KW-0496">Mitochondrion</keyword>
<dbReference type="Pfam" id="PF11916">
    <property type="entry name" value="Vac14_Fig4_bd"/>
    <property type="match status" value="1"/>
</dbReference>
<dbReference type="InterPro" id="IPR026825">
    <property type="entry name" value="Vac14"/>
</dbReference>
<dbReference type="Pfam" id="PF12755">
    <property type="entry name" value="Vac14_Fab1_bd"/>
    <property type="match status" value="1"/>
</dbReference>
<evidence type="ECO:0000256" key="1">
    <source>
        <dbReference type="ARBA" id="ARBA00004308"/>
    </source>
</evidence>
<dbReference type="EMBL" id="CDSF01000083">
    <property type="protein sequence ID" value="CEO98205.1"/>
    <property type="molecule type" value="Genomic_DNA"/>
</dbReference>
<reference evidence="9 11" key="2">
    <citation type="submission" date="2018-03" db="EMBL/GenBank/DDBJ databases">
        <authorList>
            <person name="Fogelqvist J."/>
        </authorList>
    </citation>
    <scope>NUCLEOTIDE SEQUENCE [LARGE SCALE GENOMIC DNA]</scope>
</reference>
<feature type="domain" description="Vacuolar protein 14 C-terminal Fig4-binding" evidence="7">
    <location>
        <begin position="451"/>
        <end position="629"/>
    </location>
</feature>
<reference evidence="8 10" key="1">
    <citation type="submission" date="2015-02" db="EMBL/GenBank/DDBJ databases">
        <authorList>
            <person name="Chooi Y.-H."/>
        </authorList>
    </citation>
    <scope>NUCLEOTIDE SEQUENCE [LARGE SCALE GENOMIC DNA]</scope>
    <source>
        <strain evidence="8">E3</strain>
    </source>
</reference>
<evidence type="ECO:0000256" key="2">
    <source>
        <dbReference type="ARBA" id="ARBA00010225"/>
    </source>
</evidence>
<dbReference type="OMA" id="QCYQHVS"/>
<comment type="subcellular location">
    <subcellularLocation>
        <location evidence="1">Endomembrane system</location>
    </subcellularLocation>
</comment>
<keyword evidence="10" id="KW-1185">Reference proteome</keyword>
<keyword evidence="3" id="KW-0677">Repeat</keyword>
<evidence type="ECO:0000256" key="5">
    <source>
        <dbReference type="PROSITE-ProRule" id="PRU00103"/>
    </source>
</evidence>
<evidence type="ECO:0000259" key="7">
    <source>
        <dbReference type="Pfam" id="PF11916"/>
    </source>
</evidence>
<dbReference type="InterPro" id="IPR011989">
    <property type="entry name" value="ARM-like"/>
</dbReference>
<organism evidence="8 10">
    <name type="scientific">Plasmodiophora brassicae</name>
    <name type="common">Clubroot disease agent</name>
    <dbReference type="NCBI Taxonomy" id="37360"/>
    <lineage>
        <taxon>Eukaryota</taxon>
        <taxon>Sar</taxon>
        <taxon>Rhizaria</taxon>
        <taxon>Endomyxa</taxon>
        <taxon>Phytomyxea</taxon>
        <taxon>Plasmodiophorida</taxon>
        <taxon>Plasmodiophoridae</taxon>
        <taxon>Plasmodiophora</taxon>
    </lineage>
</organism>
<proteinExistence type="inferred from homology"/>
<dbReference type="Gene3D" id="1.25.10.10">
    <property type="entry name" value="Leucine-rich Repeat Variant"/>
    <property type="match status" value="2"/>
</dbReference>
<evidence type="ECO:0000256" key="4">
    <source>
        <dbReference type="ARBA" id="ARBA00023136"/>
    </source>
</evidence>
<dbReference type="InterPro" id="IPR021841">
    <property type="entry name" value="VAC14_Fig4p-bd"/>
</dbReference>
<dbReference type="STRING" id="37360.A0A0G4ISH9"/>
<accession>A0A0G4ISH9</accession>
<evidence type="ECO:0000313" key="11">
    <source>
        <dbReference type="Proteomes" id="UP000290189"/>
    </source>
</evidence>
<dbReference type="GO" id="GO:0010008">
    <property type="term" value="C:endosome membrane"/>
    <property type="evidence" value="ECO:0007669"/>
    <property type="project" value="TreeGrafter"/>
</dbReference>
<evidence type="ECO:0000256" key="3">
    <source>
        <dbReference type="ARBA" id="ARBA00022737"/>
    </source>
</evidence>
<dbReference type="PANTHER" id="PTHR16023:SF0">
    <property type="entry name" value="PROTEIN VAC14 HOMOLOG"/>
    <property type="match status" value="1"/>
</dbReference>
<evidence type="ECO:0000313" key="9">
    <source>
        <dbReference type="EMBL" id="SPQ95225.1"/>
    </source>
</evidence>
<dbReference type="PANTHER" id="PTHR16023">
    <property type="entry name" value="TAX1 BINDING PROTEIN-RELATED"/>
    <property type="match status" value="1"/>
</dbReference>
<feature type="compositionally biased region" description="Polar residues" evidence="6">
    <location>
        <begin position="14"/>
        <end position="23"/>
    </location>
</feature>
<dbReference type="EMBL" id="OVEO01000003">
    <property type="protein sequence ID" value="SPQ95225.1"/>
    <property type="molecule type" value="Genomic_DNA"/>
</dbReference>
<evidence type="ECO:0000313" key="10">
    <source>
        <dbReference type="Proteomes" id="UP000039324"/>
    </source>
</evidence>
<dbReference type="PROSITE" id="PS50077">
    <property type="entry name" value="HEAT_REPEAT"/>
    <property type="match status" value="1"/>
</dbReference>
<gene>
    <name evidence="8" type="ORF">PBRA_006319</name>
    <name evidence="9" type="ORF">PLBR_LOCUS2440</name>
</gene>
<dbReference type="OrthoDB" id="5574975at2759"/>
<geneLocation type="mitochondrion" evidence="9"/>
<keyword evidence="4" id="KW-0472">Membrane</keyword>
<evidence type="ECO:0000313" key="8">
    <source>
        <dbReference type="EMBL" id="CEO98205.1"/>
    </source>
</evidence>
<dbReference type="SUPFAM" id="SSF48371">
    <property type="entry name" value="ARM repeat"/>
    <property type="match status" value="1"/>
</dbReference>
<dbReference type="InterPro" id="IPR021133">
    <property type="entry name" value="HEAT_type_2"/>
</dbReference>
<dbReference type="Proteomes" id="UP000290189">
    <property type="component" value="Unassembled WGS sequence"/>
</dbReference>
<dbReference type="AlphaFoldDB" id="A0A0G4ISH9"/>
<name>A0A0G4ISH9_PLABS</name>
<feature type="repeat" description="HEAT" evidence="5">
    <location>
        <begin position="111"/>
        <end position="149"/>
    </location>
</feature>
<evidence type="ECO:0000256" key="6">
    <source>
        <dbReference type="SAM" id="MobiDB-lite"/>
    </source>
</evidence>
<dbReference type="Proteomes" id="UP000039324">
    <property type="component" value="Unassembled WGS sequence"/>
</dbReference>
<comment type="similarity">
    <text evidence="2">Belongs to the VAC14 family.</text>
</comment>
<dbReference type="GO" id="GO:0070772">
    <property type="term" value="C:PAS complex"/>
    <property type="evidence" value="ECO:0007669"/>
    <property type="project" value="InterPro"/>
</dbReference>
<feature type="region of interest" description="Disordered" evidence="6">
    <location>
        <begin position="1"/>
        <end position="26"/>
    </location>
</feature>
<protein>
    <recommendedName>
        <fullName evidence="7">Vacuolar protein 14 C-terminal Fig4-binding domain-containing protein</fullName>
    </recommendedName>
</protein>
<sequence>MAELVMSTTTPTTASKSPVQSPVPTTPGIVPSAVLRGLSDRSYEKRKSAAMELEQIIRDDPAHSKVKSIIAIMNTDFISSTQSNLRKGGLIGLAAVSIGLSQTCHLFLDDILPPVLQLMQDQEARCRYYACETLYNVTKVTRGHVLKHFNRIYDGLCTLVLDSDPDVRNAVSLLDRLMKDVVTESDSFDIGLFMPMLQERILVKDSAVRGLNVGWIQVLDSIPGIDLLRYLPGVLPGLFGMTADPNAATVAAAEEMLSEFLNEFKASQPDTIEKLLPVLVDQSSSDAPAVAKLMALKWVDAFVAACKSRLFPQYPYLINGLLKCIAETDNDQIRKSAESISQAMMKQVANGSGSFDPLEDFLGQLTVYLNKDCGSTKLPILNWVDMLLQKHADALFKSIDHLLPALIQTLSDPSDHVVQVDLAVLAAVSRNPAHFNNVFVHLITVFCDDDSLLTSRGTLVIRELCALLDAERVYTAIARLLPGKQLEPTSTIVQILNELLLTSSHLFALRQQLQTSVKTPDGVALFETIFRAWSYNPAAALSLCLLCEFYELASAIVNLFADLQITVGFLVDVDRLVVLIESPVFIRMRLHLLEPRSNACLVKALHGLLMVLPSQGSSFKVLSARLQCVSTLGWLEFAPVSRASHDMANAVRADAHPPVDRFVEHYLSIQKQFADARNAAVAEKRVGSSASIRM</sequence>
<dbReference type="GO" id="GO:0006661">
    <property type="term" value="P:phosphatidylinositol biosynthetic process"/>
    <property type="evidence" value="ECO:0007669"/>
    <property type="project" value="InterPro"/>
</dbReference>
<dbReference type="InterPro" id="IPR016024">
    <property type="entry name" value="ARM-type_fold"/>
</dbReference>